<organism evidence="2 3">
    <name type="scientific">Puccinia striiformis</name>
    <dbReference type="NCBI Taxonomy" id="27350"/>
    <lineage>
        <taxon>Eukaryota</taxon>
        <taxon>Fungi</taxon>
        <taxon>Dikarya</taxon>
        <taxon>Basidiomycota</taxon>
        <taxon>Pucciniomycotina</taxon>
        <taxon>Pucciniomycetes</taxon>
        <taxon>Pucciniales</taxon>
        <taxon>Pucciniaceae</taxon>
        <taxon>Puccinia</taxon>
    </lineage>
</organism>
<protein>
    <recommendedName>
        <fullName evidence="4">Core-binding (CB) domain-containing protein</fullName>
    </recommendedName>
</protein>
<dbReference type="VEuPathDB" id="FungiDB:PSHT_07485"/>
<keyword evidence="3" id="KW-1185">Reference proteome</keyword>
<comment type="caution">
    <text evidence="2">The sequence shown here is derived from an EMBL/GenBank/DDBJ whole genome shotgun (WGS) entry which is preliminary data.</text>
</comment>
<evidence type="ECO:0000313" key="2">
    <source>
        <dbReference type="EMBL" id="POW05547.1"/>
    </source>
</evidence>
<dbReference type="PANTHER" id="PTHR33050">
    <property type="entry name" value="REVERSE TRANSCRIPTASE DOMAIN-CONTAINING PROTEIN"/>
    <property type="match status" value="1"/>
</dbReference>
<dbReference type="InterPro" id="IPR010998">
    <property type="entry name" value="Integrase_recombinase_N"/>
</dbReference>
<keyword evidence="1" id="KW-0238">DNA-binding</keyword>
<evidence type="ECO:0008006" key="4">
    <source>
        <dbReference type="Google" id="ProtNLM"/>
    </source>
</evidence>
<dbReference type="VEuPathDB" id="FungiDB:PSHT_10175"/>
<dbReference type="Gene3D" id="1.10.150.130">
    <property type="match status" value="1"/>
</dbReference>
<dbReference type="VEuPathDB" id="FungiDB:PSTT_09647"/>
<dbReference type="SUPFAM" id="SSF47823">
    <property type="entry name" value="lambda integrase-like, N-terminal domain"/>
    <property type="match status" value="1"/>
</dbReference>
<reference evidence="2" key="1">
    <citation type="submission" date="2017-12" db="EMBL/GenBank/DDBJ databases">
        <title>Gene loss provides genomic basis for host adaptation in cereal stripe rust fungi.</title>
        <authorList>
            <person name="Xia C."/>
        </authorList>
    </citation>
    <scope>NUCLEOTIDE SEQUENCE [LARGE SCALE GENOMIC DNA]</scope>
    <source>
        <strain evidence="2">93-210</strain>
    </source>
</reference>
<dbReference type="InterPro" id="IPR052055">
    <property type="entry name" value="Hepadnavirus_pol/RT"/>
</dbReference>
<evidence type="ECO:0000313" key="3">
    <source>
        <dbReference type="Proteomes" id="UP000239156"/>
    </source>
</evidence>
<sequence>MVSAGRLNHITYILPQLKCYLRSIYQWQMSWHNHSARRTIPNEVRVNLEWWKLSLQTYNPTRLIPEPQPTDVGWIGDASTSYGIGVIIGKRWACFRLTRNPSLCFPGNTIAWLETLAIRLGLLMLMEIRASSGKTFIVHTDNTTTQDAIDNRKCRDPLVNEEWKIIQKISIDAEIDIQARRVTSGENRADGLSRGDRTDQRVQEGWKRSTILGYNAAVKKFKVFKTSRDVHVYDLPITASDVYSFVAWARRGTGNNRAGKINATTLTHYLHTLKAWHTFHDAKYLYQTEKRVKLMLKGSGRQDALIPARPGKSPVLISDLAELFRTLSGRGPEAEAVKDLAVVAFWGMARMAKLTYTSSSGQINLKKGTTTQDVLNFQNMTTINVHEAKTAKPGEVQVIKLRSINSPLCPVEQLSDVNKQQHQTQTPCLDMKAQREGSTYRNDMPTKVGGATLQHAVGININEIKSLGRWTTDCYKRYVKPLSRRGDHLPINIRAPILFKFYLASLGLAIISNLTYGVIWLTEKLCEDSLGVLGTAA</sequence>
<accession>A0A2S4V7S8</accession>
<dbReference type="AlphaFoldDB" id="A0A2S4V7S8"/>
<evidence type="ECO:0000256" key="1">
    <source>
        <dbReference type="ARBA" id="ARBA00023125"/>
    </source>
</evidence>
<dbReference type="EMBL" id="PKSL01000097">
    <property type="protein sequence ID" value="POW05547.1"/>
    <property type="molecule type" value="Genomic_DNA"/>
</dbReference>
<name>A0A2S4V7S8_9BASI</name>
<dbReference type="Proteomes" id="UP000239156">
    <property type="component" value="Unassembled WGS sequence"/>
</dbReference>
<proteinExistence type="predicted"/>
<gene>
    <name evidence="2" type="ORF">PSTT_09647</name>
</gene>
<dbReference type="PANTHER" id="PTHR33050:SF7">
    <property type="entry name" value="RIBONUCLEASE H"/>
    <property type="match status" value="1"/>
</dbReference>
<dbReference type="GO" id="GO:0003677">
    <property type="term" value="F:DNA binding"/>
    <property type="evidence" value="ECO:0007669"/>
    <property type="project" value="UniProtKB-KW"/>
</dbReference>